<dbReference type="PATRIC" id="fig|1618592.3.peg.375"/>
<keyword evidence="4 10" id="KW-0808">Transferase</keyword>
<evidence type="ECO:0000256" key="7">
    <source>
        <dbReference type="ARBA" id="ARBA00022840"/>
    </source>
</evidence>
<evidence type="ECO:0000256" key="10">
    <source>
        <dbReference type="HAMAP-Rule" id="MF_00185"/>
    </source>
</evidence>
<keyword evidence="7 10" id="KW-0067">ATP-binding</keyword>
<gene>
    <name evidence="10" type="primary">miaA</name>
    <name evidence="14" type="ORF">US67_C0019G0003</name>
</gene>
<evidence type="ECO:0000256" key="12">
    <source>
        <dbReference type="RuleBase" id="RU003784"/>
    </source>
</evidence>
<evidence type="ECO:0000256" key="13">
    <source>
        <dbReference type="RuleBase" id="RU003785"/>
    </source>
</evidence>
<feature type="region of interest" description="Interaction with substrate tRNA" evidence="10">
    <location>
        <begin position="35"/>
        <end position="38"/>
    </location>
</feature>
<comment type="similarity">
    <text evidence="3 10 13">Belongs to the IPP transferase family.</text>
</comment>
<dbReference type="EC" id="2.5.1.75" evidence="10"/>
<dbReference type="Gene3D" id="3.40.50.300">
    <property type="entry name" value="P-loop containing nucleotide triphosphate hydrolases"/>
    <property type="match status" value="1"/>
</dbReference>
<comment type="caution">
    <text evidence="14">The sequence shown here is derived from an EMBL/GenBank/DDBJ whole genome shotgun (WGS) entry which is preliminary data.</text>
</comment>
<dbReference type="GO" id="GO:0052381">
    <property type="term" value="F:tRNA dimethylallyltransferase activity"/>
    <property type="evidence" value="ECO:0007669"/>
    <property type="project" value="UniProtKB-UniRule"/>
</dbReference>
<keyword evidence="8 10" id="KW-0460">Magnesium</keyword>
<sequence>MKKKLLVICGQTATGKTLLGIDLAIKFGGEILSADSRQVYKKLDIGTGKTERNTRYVIRKTKLGMLYVPNNSTRIWCYDLVEPAENFSVSQYFDAARKITADIWERDNLSIIIGGTGLYIKALIDGIDTISVKPDGSLRKELSRKSISELYEILVKVDPQKAGVLNESDRKNSRRLVRAIEIAKKVSGIKYQVSSKKEDNRNENPAIDNGNNGLNYDSLLMVALKAEKILIDERIEKRVLQRLEMGFEDEIKKLLKTGIDWKYGSMSSTGYHQYEDLYKGNIDKDEFIRRWIAAEQKYAKRQMVWFKKDKRINWFDVSKKDYFEDVEKLVESWYYEGGSIKR</sequence>
<evidence type="ECO:0000313" key="15">
    <source>
        <dbReference type="Proteomes" id="UP000034366"/>
    </source>
</evidence>
<name>A0A0G0KIN5_9BACT</name>
<evidence type="ECO:0000256" key="2">
    <source>
        <dbReference type="ARBA" id="ARBA00003213"/>
    </source>
</evidence>
<protein>
    <recommendedName>
        <fullName evidence="10">tRNA dimethylallyltransferase</fullName>
        <ecNumber evidence="10">2.5.1.75</ecNumber>
    </recommendedName>
    <alternativeName>
        <fullName evidence="10">Dimethylallyl diphosphate:tRNA dimethylallyltransferase</fullName>
        <shortName evidence="10">DMAPP:tRNA dimethylallyltransferase</shortName>
        <shortName evidence="10">DMATase</shortName>
    </alternativeName>
    <alternativeName>
        <fullName evidence="10">Isopentenyl-diphosphate:tRNA isopentenyltransferase</fullName>
        <shortName evidence="10">IPP transferase</shortName>
        <shortName evidence="10">IPPT</shortName>
        <shortName evidence="10">IPTase</shortName>
    </alternativeName>
</protein>
<evidence type="ECO:0000256" key="4">
    <source>
        <dbReference type="ARBA" id="ARBA00022679"/>
    </source>
</evidence>
<dbReference type="Pfam" id="PF01715">
    <property type="entry name" value="IPPT"/>
    <property type="match status" value="1"/>
</dbReference>
<comment type="cofactor">
    <cofactor evidence="1 10">
        <name>Mg(2+)</name>
        <dbReference type="ChEBI" id="CHEBI:18420"/>
    </cofactor>
</comment>
<dbReference type="Gene3D" id="1.10.20.140">
    <property type="match status" value="1"/>
</dbReference>
<dbReference type="GO" id="GO:0006400">
    <property type="term" value="P:tRNA modification"/>
    <property type="evidence" value="ECO:0007669"/>
    <property type="project" value="TreeGrafter"/>
</dbReference>
<evidence type="ECO:0000313" key="14">
    <source>
        <dbReference type="EMBL" id="KKQ49069.1"/>
    </source>
</evidence>
<keyword evidence="5 10" id="KW-0819">tRNA processing</keyword>
<dbReference type="EMBL" id="LBTW01000019">
    <property type="protein sequence ID" value="KKQ49069.1"/>
    <property type="molecule type" value="Genomic_DNA"/>
</dbReference>
<dbReference type="PANTHER" id="PTHR11088">
    <property type="entry name" value="TRNA DIMETHYLALLYLTRANSFERASE"/>
    <property type="match status" value="1"/>
</dbReference>
<dbReference type="InterPro" id="IPR018022">
    <property type="entry name" value="IPT"/>
</dbReference>
<comment type="function">
    <text evidence="2 10 12">Catalyzes the transfer of a dimethylallyl group onto the adenine at position 37 in tRNAs that read codons beginning with uridine, leading to the formation of N6-(dimethylallyl)adenosine (i(6)A).</text>
</comment>
<dbReference type="Proteomes" id="UP000034366">
    <property type="component" value="Unassembled WGS sequence"/>
</dbReference>
<feature type="site" description="Interaction with substrate tRNA" evidence="10">
    <location>
        <position position="116"/>
    </location>
</feature>
<feature type="binding site" evidence="10">
    <location>
        <begin position="12"/>
        <end position="17"/>
    </location>
    <ligand>
        <name>substrate</name>
    </ligand>
</feature>
<dbReference type="AlphaFoldDB" id="A0A0G0KIN5"/>
<comment type="catalytic activity">
    <reaction evidence="9 10 11">
        <text>adenosine(37) in tRNA + dimethylallyl diphosphate = N(6)-dimethylallyladenosine(37) in tRNA + diphosphate</text>
        <dbReference type="Rhea" id="RHEA:26482"/>
        <dbReference type="Rhea" id="RHEA-COMP:10162"/>
        <dbReference type="Rhea" id="RHEA-COMP:10375"/>
        <dbReference type="ChEBI" id="CHEBI:33019"/>
        <dbReference type="ChEBI" id="CHEBI:57623"/>
        <dbReference type="ChEBI" id="CHEBI:74411"/>
        <dbReference type="ChEBI" id="CHEBI:74415"/>
        <dbReference type="EC" id="2.5.1.75"/>
    </reaction>
</comment>
<feature type="binding site" evidence="10">
    <location>
        <begin position="10"/>
        <end position="17"/>
    </location>
    <ligand>
        <name>ATP</name>
        <dbReference type="ChEBI" id="CHEBI:30616"/>
    </ligand>
</feature>
<proteinExistence type="inferred from homology"/>
<dbReference type="SUPFAM" id="SSF52540">
    <property type="entry name" value="P-loop containing nucleoside triphosphate hydrolases"/>
    <property type="match status" value="1"/>
</dbReference>
<dbReference type="InterPro" id="IPR027417">
    <property type="entry name" value="P-loop_NTPase"/>
</dbReference>
<keyword evidence="6 10" id="KW-0547">Nucleotide-binding</keyword>
<evidence type="ECO:0000256" key="11">
    <source>
        <dbReference type="RuleBase" id="RU003783"/>
    </source>
</evidence>
<accession>A0A0G0KIN5</accession>
<comment type="subunit">
    <text evidence="10">Monomer.</text>
</comment>
<comment type="caution">
    <text evidence="10">Lacks conserved residue(s) required for the propagation of feature annotation.</text>
</comment>
<dbReference type="PANTHER" id="PTHR11088:SF60">
    <property type="entry name" value="TRNA DIMETHYLALLYLTRANSFERASE"/>
    <property type="match status" value="1"/>
</dbReference>
<feature type="site" description="Interaction with substrate tRNA" evidence="10">
    <location>
        <position position="139"/>
    </location>
</feature>
<dbReference type="GO" id="GO:0005524">
    <property type="term" value="F:ATP binding"/>
    <property type="evidence" value="ECO:0007669"/>
    <property type="project" value="UniProtKB-UniRule"/>
</dbReference>
<evidence type="ECO:0000256" key="1">
    <source>
        <dbReference type="ARBA" id="ARBA00001946"/>
    </source>
</evidence>
<evidence type="ECO:0000256" key="9">
    <source>
        <dbReference type="ARBA" id="ARBA00049563"/>
    </source>
</evidence>
<evidence type="ECO:0000256" key="8">
    <source>
        <dbReference type="ARBA" id="ARBA00022842"/>
    </source>
</evidence>
<evidence type="ECO:0000256" key="6">
    <source>
        <dbReference type="ARBA" id="ARBA00022741"/>
    </source>
</evidence>
<dbReference type="NCBIfam" id="TIGR00174">
    <property type="entry name" value="miaA"/>
    <property type="match status" value="1"/>
</dbReference>
<reference evidence="14 15" key="1">
    <citation type="journal article" date="2015" name="Nature">
        <title>rRNA introns, odd ribosomes, and small enigmatic genomes across a large radiation of phyla.</title>
        <authorList>
            <person name="Brown C.T."/>
            <person name="Hug L.A."/>
            <person name="Thomas B.C."/>
            <person name="Sharon I."/>
            <person name="Castelle C.J."/>
            <person name="Singh A."/>
            <person name="Wilkins M.J."/>
            <person name="Williams K.H."/>
            <person name="Banfield J.F."/>
        </authorList>
    </citation>
    <scope>NUCLEOTIDE SEQUENCE [LARGE SCALE GENOMIC DNA]</scope>
</reference>
<organism evidence="14 15">
    <name type="scientific">Candidatus Woesebacteria bacterium GW2011_GWD1_38_10</name>
    <dbReference type="NCBI Taxonomy" id="1618592"/>
    <lineage>
        <taxon>Bacteria</taxon>
        <taxon>Candidatus Woeseibacteriota</taxon>
    </lineage>
</organism>
<evidence type="ECO:0000256" key="5">
    <source>
        <dbReference type="ARBA" id="ARBA00022694"/>
    </source>
</evidence>
<evidence type="ECO:0000256" key="3">
    <source>
        <dbReference type="ARBA" id="ARBA00005842"/>
    </source>
</evidence>
<dbReference type="InterPro" id="IPR039657">
    <property type="entry name" value="Dimethylallyltransferase"/>
</dbReference>
<dbReference type="HAMAP" id="MF_00185">
    <property type="entry name" value="IPP_trans"/>
    <property type="match status" value="1"/>
</dbReference>